<name>A0A7G9A3Z1_9VIRU</name>
<dbReference type="EMBL" id="MT840185">
    <property type="protein sequence ID" value="QNL31464.1"/>
    <property type="molecule type" value="Genomic_DNA"/>
</dbReference>
<evidence type="ECO:0000313" key="1">
    <source>
        <dbReference type="EMBL" id="QNL31464.1"/>
    </source>
</evidence>
<reference evidence="1" key="1">
    <citation type="submission" date="2020-07" db="EMBL/GenBank/DDBJ databases">
        <title>Dissolved microcystin release linked to lysis of a Microcystis spp. bloom in Lake Erie (USA) attributed to a novel cyanophage.</title>
        <authorList>
            <person name="McKindles K.M."/>
            <person name="Manes M.A."/>
            <person name="DeMarco J.R."/>
            <person name="McClure A."/>
            <person name="McKay R.M."/>
            <person name="Davis T.W."/>
            <person name="Bullerjahn G.S."/>
        </authorList>
    </citation>
    <scope>NUCLEOTIDE SEQUENCE</scope>
</reference>
<accession>A0A7G9A3Z1</accession>
<organism evidence="1">
    <name type="scientific">Bacteriophage sp</name>
    <dbReference type="NCBI Taxonomy" id="38018"/>
    <lineage>
        <taxon>Viruses</taxon>
    </lineage>
</organism>
<sequence length="96" mass="11248">MKVLTSYALYPSPDEQINIKKYACFTKHIISVEINMVMWPNNEARSAQLMRYLFDTLKLQYTEHEDGFMIRLHKLVYTDGSTALIVPTAYTDKLLR</sequence>
<protein>
    <submittedName>
        <fullName evidence="1">Uncharacterized protein</fullName>
    </submittedName>
</protein>
<proteinExistence type="predicted"/>